<dbReference type="RefSeq" id="XP_001022145.2">
    <property type="nucleotide sequence ID" value="XM_001022145.2"/>
</dbReference>
<proteinExistence type="predicted"/>
<dbReference type="GeneID" id="7831190"/>
<keyword evidence="3" id="KW-1185">Reference proteome</keyword>
<protein>
    <submittedName>
        <fullName evidence="2">Uncharacterized protein</fullName>
    </submittedName>
</protein>
<feature type="region of interest" description="Disordered" evidence="1">
    <location>
        <begin position="104"/>
        <end position="126"/>
    </location>
</feature>
<evidence type="ECO:0000313" key="3">
    <source>
        <dbReference type="Proteomes" id="UP000009168"/>
    </source>
</evidence>
<reference evidence="3" key="1">
    <citation type="journal article" date="2006" name="PLoS Biol.">
        <title>Macronuclear genome sequence of the ciliate Tetrahymena thermophila, a model eukaryote.</title>
        <authorList>
            <person name="Eisen J.A."/>
            <person name="Coyne R.S."/>
            <person name="Wu M."/>
            <person name="Wu D."/>
            <person name="Thiagarajan M."/>
            <person name="Wortman J.R."/>
            <person name="Badger J.H."/>
            <person name="Ren Q."/>
            <person name="Amedeo P."/>
            <person name="Jones K.M."/>
            <person name="Tallon L.J."/>
            <person name="Delcher A.L."/>
            <person name="Salzberg S.L."/>
            <person name="Silva J.C."/>
            <person name="Haas B.J."/>
            <person name="Majoros W.H."/>
            <person name="Farzad M."/>
            <person name="Carlton J.M."/>
            <person name="Smith R.K. Jr."/>
            <person name="Garg J."/>
            <person name="Pearlman R.E."/>
            <person name="Karrer K.M."/>
            <person name="Sun L."/>
            <person name="Manning G."/>
            <person name="Elde N.C."/>
            <person name="Turkewitz A.P."/>
            <person name="Asai D.J."/>
            <person name="Wilkes D.E."/>
            <person name="Wang Y."/>
            <person name="Cai H."/>
            <person name="Collins K."/>
            <person name="Stewart B.A."/>
            <person name="Lee S.R."/>
            <person name="Wilamowska K."/>
            <person name="Weinberg Z."/>
            <person name="Ruzzo W.L."/>
            <person name="Wloga D."/>
            <person name="Gaertig J."/>
            <person name="Frankel J."/>
            <person name="Tsao C.-C."/>
            <person name="Gorovsky M.A."/>
            <person name="Keeling P.J."/>
            <person name="Waller R.F."/>
            <person name="Patron N.J."/>
            <person name="Cherry J.M."/>
            <person name="Stover N.A."/>
            <person name="Krieger C.J."/>
            <person name="del Toro C."/>
            <person name="Ryder H.F."/>
            <person name="Williamson S.C."/>
            <person name="Barbeau R.A."/>
            <person name="Hamilton E.P."/>
            <person name="Orias E."/>
        </authorList>
    </citation>
    <scope>NUCLEOTIDE SEQUENCE [LARGE SCALE GENOMIC DNA]</scope>
    <source>
        <strain evidence="3">SB210</strain>
    </source>
</reference>
<organism evidence="2 3">
    <name type="scientific">Tetrahymena thermophila (strain SB210)</name>
    <dbReference type="NCBI Taxonomy" id="312017"/>
    <lineage>
        <taxon>Eukaryota</taxon>
        <taxon>Sar</taxon>
        <taxon>Alveolata</taxon>
        <taxon>Ciliophora</taxon>
        <taxon>Intramacronucleata</taxon>
        <taxon>Oligohymenophorea</taxon>
        <taxon>Hymenostomatida</taxon>
        <taxon>Tetrahymenina</taxon>
        <taxon>Tetrahymenidae</taxon>
        <taxon>Tetrahymena</taxon>
    </lineage>
</organism>
<dbReference type="KEGG" id="tet:TTHERM_00787060"/>
<accession>Q23ZF7</accession>
<dbReference type="AlphaFoldDB" id="Q23ZF7"/>
<dbReference type="InParanoid" id="Q23ZF7"/>
<dbReference type="HOGENOM" id="CLU_604822_0_0_1"/>
<feature type="compositionally biased region" description="Basic and acidic residues" evidence="1">
    <location>
        <begin position="110"/>
        <end position="122"/>
    </location>
</feature>
<evidence type="ECO:0000313" key="2">
    <source>
        <dbReference type="EMBL" id="EAS01900.2"/>
    </source>
</evidence>
<evidence type="ECO:0000256" key="1">
    <source>
        <dbReference type="SAM" id="MobiDB-lite"/>
    </source>
</evidence>
<name>Q23ZF7_TETTS</name>
<sequence>MQFKNSKIKRLHNQAIPDNLSPEKQSSMLEIYGNIESYEQYSTYQSEIESIPCNQRIFSQQQLSLNNFSAFSETNIDYNNQNNLLSFPEGLDYQQLIFSSKNSSFESLDEEKSRDQQKKDQKPLAQQEETNLLVKKSYQAMLIQNGNPQKILRLNKKFYLFLDQMIDLEYFENLKSPGNYLENSECVQLTKGFRLINQITHRVDNKFIEVDMEYVTRQPHSIEYIIQFLQSLGNKDLIKYVNCLLEFQKNIDNCQQLIKQQALNMNFLEHRLERKKAADDQFKQLTSQLDPQKLYFYQRYSVNYETCQYESTVAGYSPALYEVIDNGSYSFLEYLSKYGYFDPMSSLFRLGDCFYRTCYFANNLPQEFDEELNKLANLELVTVDNFKFPVTMKLDHHYLEQQYDIQNNLQMNFCDLLAIYEFNFKDLQVYQNLQEARKSNINNQNKLETILGDNVDWEQFDYIQTQFFKKYYQDQISNLVKKGNKWYKRCGFVEIPTKKQKKEF</sequence>
<dbReference type="EMBL" id="GG662552">
    <property type="protein sequence ID" value="EAS01900.2"/>
    <property type="molecule type" value="Genomic_DNA"/>
</dbReference>
<gene>
    <name evidence="2" type="ORF">TTHERM_00787060</name>
</gene>
<dbReference type="Proteomes" id="UP000009168">
    <property type="component" value="Unassembled WGS sequence"/>
</dbReference>